<dbReference type="FunFam" id="3.40.50.12780:FF:000003">
    <property type="entry name" value="Long-chain-fatty-acid--CoA ligase FadD"/>
    <property type="match status" value="1"/>
</dbReference>
<keyword evidence="7" id="KW-0276">Fatty acid metabolism</keyword>
<evidence type="ECO:0000259" key="15">
    <source>
        <dbReference type="Pfam" id="PF00501"/>
    </source>
</evidence>
<dbReference type="InterPro" id="IPR025110">
    <property type="entry name" value="AMP-bd_C"/>
</dbReference>
<dbReference type="Pfam" id="PF00501">
    <property type="entry name" value="AMP-binding"/>
    <property type="match status" value="1"/>
</dbReference>
<dbReference type="PROSITE" id="PS00455">
    <property type="entry name" value="AMP_BINDING"/>
    <property type="match status" value="1"/>
</dbReference>
<dbReference type="Gene3D" id="3.40.50.12780">
    <property type="entry name" value="N-terminal domain of ligase-like"/>
    <property type="match status" value="1"/>
</dbReference>
<dbReference type="Gene3D" id="3.30.300.30">
    <property type="match status" value="1"/>
</dbReference>
<dbReference type="InterPro" id="IPR020845">
    <property type="entry name" value="AMP-binding_CS"/>
</dbReference>
<dbReference type="Pfam" id="PF13193">
    <property type="entry name" value="AMP-binding_C"/>
    <property type="match status" value="1"/>
</dbReference>
<evidence type="ECO:0000256" key="2">
    <source>
        <dbReference type="ARBA" id="ARBA00004170"/>
    </source>
</evidence>
<proteinExistence type="inferred from homology"/>
<accession>A0A8J3D3X2</accession>
<keyword evidence="6" id="KW-0547">Nucleotide-binding</keyword>
<evidence type="ECO:0000313" key="18">
    <source>
        <dbReference type="Proteomes" id="UP000598271"/>
    </source>
</evidence>
<sequence length="590" mass="65612">MVLSEYLFKLNAKPTQYNRQQINALMPTITEETYPWLHAYPEGVPYEINPDAYPSLIKLMEEGFKKYAKQPAFSNMSKELTFGDVDRLSREFAAYLQSIGLKKGDRVAIQMPNLLQYPVAMYGIIRAGMVVVNTNPLYTPREMKHQFTDSGAKAIVILANFASNLEKIIAETDIQHVIVTQIGDLLGFPKKLIVNMVVKYVKKMVPSYELSGAVDFNKALSTGASAAYKVPEVKNQDLAFIQYTGGTTGVSKGAMLTHRNLISNVEANTEWLKPLLGDSANQIIVAALPLYHVYALTVNALTALKSGAMNLLITNPRDMNSFIDDLKKYQVTIFTGLNTLYNGLLNHSRFGEVDFSKLRVTSAGGMALQKVVAERWHKETGCLPAEGYGLSETSPVLTSNPLVGENRIGTIGIPWPSTQIRIMNDNGQWAGDDEPGEICAQGPQVMPGYYNRPEETAKVFFEDESGRWFKTGDIGVRSADGYFKIVDRKKDMILVSGFNVYPNEIEDVVAQCPGVLEVACVGEPHERSGESVKIYVVKKDPDLTEAQVQAYCRENLTAYKCPRQIEFRDELPKTNVGKILRRALREEASA</sequence>
<evidence type="ECO:0000256" key="6">
    <source>
        <dbReference type="ARBA" id="ARBA00022741"/>
    </source>
</evidence>
<dbReference type="GO" id="GO:0004467">
    <property type="term" value="F:long-chain fatty acid-CoA ligase activity"/>
    <property type="evidence" value="ECO:0007669"/>
    <property type="project" value="UniProtKB-EC"/>
</dbReference>
<evidence type="ECO:0000259" key="16">
    <source>
        <dbReference type="Pfam" id="PF13193"/>
    </source>
</evidence>
<keyword evidence="5 17" id="KW-0436">Ligase</keyword>
<feature type="domain" description="AMP-binding enzyme C-terminal" evidence="16">
    <location>
        <begin position="504"/>
        <end position="578"/>
    </location>
</feature>
<dbReference type="AlphaFoldDB" id="A0A8J3D3X2"/>
<comment type="caution">
    <text evidence="17">The sequence shown here is derived from an EMBL/GenBank/DDBJ whole genome shotgun (WGS) entry which is preliminary data.</text>
</comment>
<evidence type="ECO:0000313" key="17">
    <source>
        <dbReference type="EMBL" id="GHB70731.1"/>
    </source>
</evidence>
<dbReference type="InterPro" id="IPR045851">
    <property type="entry name" value="AMP-bd_C_sf"/>
</dbReference>
<comment type="similarity">
    <text evidence="4">Belongs to the ATP-dependent AMP-binding enzyme family.</text>
</comment>
<evidence type="ECO:0000256" key="1">
    <source>
        <dbReference type="ARBA" id="ARBA00001946"/>
    </source>
</evidence>
<gene>
    <name evidence="17" type="primary">fadD</name>
    <name evidence="17" type="ORF">GCM10007390_25570</name>
</gene>
<evidence type="ECO:0000256" key="9">
    <source>
        <dbReference type="ARBA" id="ARBA00022842"/>
    </source>
</evidence>
<comment type="cofactor">
    <cofactor evidence="1">
        <name>Mg(2+)</name>
        <dbReference type="ChEBI" id="CHEBI:18420"/>
    </cofactor>
</comment>
<evidence type="ECO:0000256" key="3">
    <source>
        <dbReference type="ARBA" id="ARBA00005005"/>
    </source>
</evidence>
<comment type="subcellular location">
    <subcellularLocation>
        <location evidence="2">Membrane</location>
        <topology evidence="2">Peripheral membrane protein</topology>
    </subcellularLocation>
</comment>
<protein>
    <recommendedName>
        <fullName evidence="13">Long-chain-fatty-acid--CoA ligase</fullName>
        <ecNumber evidence="12">6.2.1.3</ecNumber>
    </recommendedName>
    <alternativeName>
        <fullName evidence="14">Long-chain acyl-CoA synthetase</fullName>
    </alternativeName>
</protein>
<evidence type="ECO:0000256" key="4">
    <source>
        <dbReference type="ARBA" id="ARBA00006432"/>
    </source>
</evidence>
<evidence type="ECO:0000256" key="12">
    <source>
        <dbReference type="ARBA" id="ARBA00026121"/>
    </source>
</evidence>
<keyword evidence="10" id="KW-0443">Lipid metabolism</keyword>
<reference evidence="17 18" key="1">
    <citation type="journal article" date="2014" name="Int. J. Syst. Evol. Microbiol.">
        <title>Complete genome sequence of Corynebacterium casei LMG S-19264T (=DSM 44701T), isolated from a smear-ripened cheese.</title>
        <authorList>
            <consortium name="US DOE Joint Genome Institute (JGI-PGF)"/>
            <person name="Walter F."/>
            <person name="Albersmeier A."/>
            <person name="Kalinowski J."/>
            <person name="Ruckert C."/>
        </authorList>
    </citation>
    <scope>NUCLEOTIDE SEQUENCE [LARGE SCALE GENOMIC DNA]</scope>
    <source>
        <strain evidence="17 18">KCTC 12866</strain>
    </source>
</reference>
<evidence type="ECO:0000256" key="13">
    <source>
        <dbReference type="ARBA" id="ARBA00039545"/>
    </source>
</evidence>
<dbReference type="SUPFAM" id="SSF56801">
    <property type="entry name" value="Acetyl-CoA synthetase-like"/>
    <property type="match status" value="1"/>
</dbReference>
<evidence type="ECO:0000256" key="7">
    <source>
        <dbReference type="ARBA" id="ARBA00022832"/>
    </source>
</evidence>
<dbReference type="InterPro" id="IPR042099">
    <property type="entry name" value="ANL_N_sf"/>
</dbReference>
<dbReference type="GO" id="GO:0016020">
    <property type="term" value="C:membrane"/>
    <property type="evidence" value="ECO:0007669"/>
    <property type="project" value="UniProtKB-SubCell"/>
</dbReference>
<evidence type="ECO:0000256" key="8">
    <source>
        <dbReference type="ARBA" id="ARBA00022840"/>
    </source>
</evidence>
<dbReference type="InterPro" id="IPR050237">
    <property type="entry name" value="ATP-dep_AMP-bd_enzyme"/>
</dbReference>
<dbReference type="InterPro" id="IPR000873">
    <property type="entry name" value="AMP-dep_synth/lig_dom"/>
</dbReference>
<keyword evidence="8" id="KW-0067">ATP-binding</keyword>
<dbReference type="EMBL" id="BMXF01000002">
    <property type="protein sequence ID" value="GHB70731.1"/>
    <property type="molecule type" value="Genomic_DNA"/>
</dbReference>
<dbReference type="EC" id="6.2.1.3" evidence="12"/>
<comment type="pathway">
    <text evidence="3">Lipid metabolism; fatty acid beta-oxidation.</text>
</comment>
<dbReference type="Proteomes" id="UP000598271">
    <property type="component" value="Unassembled WGS sequence"/>
</dbReference>
<feature type="domain" description="AMP-dependent synthetase/ligase" evidence="15">
    <location>
        <begin position="63"/>
        <end position="450"/>
    </location>
</feature>
<keyword evidence="18" id="KW-1185">Reference proteome</keyword>
<dbReference type="FunFam" id="3.30.300.30:FF:000006">
    <property type="entry name" value="Long-chain-fatty-acid--CoA ligase FadD"/>
    <property type="match status" value="1"/>
</dbReference>
<dbReference type="GO" id="GO:0005524">
    <property type="term" value="F:ATP binding"/>
    <property type="evidence" value="ECO:0007669"/>
    <property type="project" value="UniProtKB-KW"/>
</dbReference>
<keyword evidence="9" id="KW-0460">Magnesium</keyword>
<dbReference type="PANTHER" id="PTHR43767">
    <property type="entry name" value="LONG-CHAIN-FATTY-ACID--COA LIGASE"/>
    <property type="match status" value="1"/>
</dbReference>
<name>A0A8J3D3X2_9BACT</name>
<dbReference type="PANTHER" id="PTHR43767:SF8">
    <property type="entry name" value="LONG-CHAIN-FATTY-ACID--COA LIGASE"/>
    <property type="match status" value="1"/>
</dbReference>
<evidence type="ECO:0000256" key="5">
    <source>
        <dbReference type="ARBA" id="ARBA00022598"/>
    </source>
</evidence>
<evidence type="ECO:0000256" key="10">
    <source>
        <dbReference type="ARBA" id="ARBA00023098"/>
    </source>
</evidence>
<organism evidence="17 18">
    <name type="scientific">Persicitalea jodogahamensis</name>
    <dbReference type="NCBI Taxonomy" id="402147"/>
    <lineage>
        <taxon>Bacteria</taxon>
        <taxon>Pseudomonadati</taxon>
        <taxon>Bacteroidota</taxon>
        <taxon>Cytophagia</taxon>
        <taxon>Cytophagales</taxon>
        <taxon>Spirosomataceae</taxon>
        <taxon>Persicitalea</taxon>
    </lineage>
</organism>
<dbReference type="CDD" id="cd05936">
    <property type="entry name" value="FC-FACS_FadD_like"/>
    <property type="match status" value="1"/>
</dbReference>
<evidence type="ECO:0000256" key="11">
    <source>
        <dbReference type="ARBA" id="ARBA00023136"/>
    </source>
</evidence>
<keyword evidence="11" id="KW-0472">Membrane</keyword>
<evidence type="ECO:0000256" key="14">
    <source>
        <dbReference type="ARBA" id="ARBA00042773"/>
    </source>
</evidence>